<gene>
    <name evidence="3" type="ORF">QF118_09020</name>
</gene>
<feature type="region of interest" description="Disordered" evidence="1">
    <location>
        <begin position="61"/>
        <end position="138"/>
    </location>
</feature>
<name>A0ABY8QMI5_9RHOB</name>
<protein>
    <recommendedName>
        <fullName evidence="5">PepSY domain-containing protein</fullName>
    </recommendedName>
</protein>
<dbReference type="Proteomes" id="UP001241605">
    <property type="component" value="Chromosome"/>
</dbReference>
<evidence type="ECO:0008006" key="5">
    <source>
        <dbReference type="Google" id="ProtNLM"/>
    </source>
</evidence>
<reference evidence="3 4" key="1">
    <citation type="submission" date="2023-05" db="EMBL/GenBank/DDBJ databases">
        <title>YMD87, complete Genome.</title>
        <authorList>
            <person name="Zhang J."/>
            <person name="Xu X."/>
        </authorList>
    </citation>
    <scope>NUCLEOTIDE SEQUENCE [LARGE SCALE GENOMIC DNA]</scope>
    <source>
        <strain evidence="3 4">YMD87</strain>
    </source>
</reference>
<accession>A0ABY8QMI5</accession>
<keyword evidence="4" id="KW-1185">Reference proteome</keyword>
<organism evidence="3 4">
    <name type="scientific">Tropicibacter oceani</name>
    <dbReference type="NCBI Taxonomy" id="3058420"/>
    <lineage>
        <taxon>Bacteria</taxon>
        <taxon>Pseudomonadati</taxon>
        <taxon>Pseudomonadota</taxon>
        <taxon>Alphaproteobacteria</taxon>
        <taxon>Rhodobacterales</taxon>
        <taxon>Roseobacteraceae</taxon>
        <taxon>Tropicibacter</taxon>
    </lineage>
</organism>
<sequence length="138" mass="14817">MTDTKRLALTVAACLLATSAFADKHEQTREQLRAAGCGGEITETDSEKGHEFRCQLGSGGEAHVVVDPDTGEVIEQGKYRNGERVGEDVIPEKHHKDDGVKYGDQTQTGNDDKGEEHSNDDGVGGGDHSHEKSQTGKN</sequence>
<evidence type="ECO:0000256" key="1">
    <source>
        <dbReference type="SAM" id="MobiDB-lite"/>
    </source>
</evidence>
<dbReference type="RefSeq" id="WP_282302292.1">
    <property type="nucleotide sequence ID" value="NZ_CP124616.1"/>
</dbReference>
<evidence type="ECO:0000313" key="4">
    <source>
        <dbReference type="Proteomes" id="UP001241605"/>
    </source>
</evidence>
<feature type="compositionally biased region" description="Basic and acidic residues" evidence="1">
    <location>
        <begin position="127"/>
        <end position="138"/>
    </location>
</feature>
<feature type="chain" id="PRO_5045190520" description="PepSY domain-containing protein" evidence="2">
    <location>
        <begin position="23"/>
        <end position="138"/>
    </location>
</feature>
<keyword evidence="2" id="KW-0732">Signal</keyword>
<feature type="compositionally biased region" description="Basic and acidic residues" evidence="1">
    <location>
        <begin position="110"/>
        <end position="120"/>
    </location>
</feature>
<feature type="signal peptide" evidence="2">
    <location>
        <begin position="1"/>
        <end position="22"/>
    </location>
</feature>
<feature type="compositionally biased region" description="Basic and acidic residues" evidence="1">
    <location>
        <begin position="75"/>
        <end position="101"/>
    </location>
</feature>
<evidence type="ECO:0000313" key="3">
    <source>
        <dbReference type="EMBL" id="WGW05668.1"/>
    </source>
</evidence>
<proteinExistence type="predicted"/>
<dbReference type="EMBL" id="CP124616">
    <property type="protein sequence ID" value="WGW05668.1"/>
    <property type="molecule type" value="Genomic_DNA"/>
</dbReference>
<evidence type="ECO:0000256" key="2">
    <source>
        <dbReference type="SAM" id="SignalP"/>
    </source>
</evidence>